<dbReference type="Proteomes" id="UP000239068">
    <property type="component" value="Unassembled WGS sequence"/>
</dbReference>
<evidence type="ECO:0000313" key="1">
    <source>
        <dbReference type="EMBL" id="PQJ76400.1"/>
    </source>
</evidence>
<proteinExistence type="predicted"/>
<name>A0A2S7WFL0_9FLAO</name>
<comment type="caution">
    <text evidence="1">The sequence shown here is derived from an EMBL/GenBank/DDBJ whole genome shotgun (WGS) entry which is preliminary data.</text>
</comment>
<keyword evidence="2" id="KW-1185">Reference proteome</keyword>
<dbReference type="RefSeq" id="WP_105021707.1">
    <property type="nucleotide sequence ID" value="NZ_MSCM01000002.1"/>
</dbReference>
<accession>A0A2S7WFL0</accession>
<organism evidence="1 2">
    <name type="scientific">Polaribacter glomeratus</name>
    <dbReference type="NCBI Taxonomy" id="102"/>
    <lineage>
        <taxon>Bacteria</taxon>
        <taxon>Pseudomonadati</taxon>
        <taxon>Bacteroidota</taxon>
        <taxon>Flavobacteriia</taxon>
        <taxon>Flavobacteriales</taxon>
        <taxon>Flavobacteriaceae</taxon>
    </lineage>
</organism>
<protein>
    <submittedName>
        <fullName evidence="1">Uncharacterized protein</fullName>
    </submittedName>
</protein>
<reference evidence="1 2" key="1">
    <citation type="submission" date="2016-12" db="EMBL/GenBank/DDBJ databases">
        <title>Trade-off between light-utilization and light-protection in marine flavobacteria.</title>
        <authorList>
            <person name="Kumagai Y."/>
            <person name="Yoshizawa S."/>
            <person name="Kogure K."/>
            <person name="Iwasaki W."/>
        </authorList>
    </citation>
    <scope>NUCLEOTIDE SEQUENCE [LARGE SCALE GENOMIC DNA]</scope>
    <source>
        <strain evidence="1 2">ATCC 43844</strain>
    </source>
</reference>
<evidence type="ECO:0000313" key="2">
    <source>
        <dbReference type="Proteomes" id="UP000239068"/>
    </source>
</evidence>
<dbReference type="EMBL" id="MSCM01000002">
    <property type="protein sequence ID" value="PQJ76400.1"/>
    <property type="molecule type" value="Genomic_DNA"/>
</dbReference>
<dbReference type="AlphaFoldDB" id="A0A2S7WFL0"/>
<sequence>MEVKKFNYSKLKYFGIIDFNLFENLSIFKKKQLLIDYKLFFISNKNYSKNKNSFYLENVASFNIIILHQAITYQINYDIVDEYINYFTMSFNELLNGYYEGDILLSNKIDLEKLLTIKQKNKYLKKVYQNSIKFIKNKEELDFIKIPNDTDAFIKIKDFTIENNPNDLLNYLLGVYFPENGSVIFDYCAKLWTIRKLLFFCTENIESLAISDVNPQKKTKKKDNRIIDSGFEDKFEKMSNYPLVFINLKTELIFKAFLKTLGAIDENNNPVNGVFQPASHAFYDSAKLLEYDEIVISQKIFQVGKNKFKFIEMLIKEYGLSKTTTKLSNGKNYQNNALKFITKSLQN</sequence>
<dbReference type="OrthoDB" id="9978569at2"/>
<gene>
    <name evidence="1" type="ORF">BTO16_10830</name>
</gene>